<sequence>MKYLSKSSVTKLSYLVTGCAITVHKALGPGLLESVYEKCLLFELEKKGLHVLQQVPITINYEGNMIDSELKLDLLVEDTIIVELKAVQELLPVHSAQLLSYMKLLKKPQGLLFNFYSDNLTKSMKPFINEHFERLPVE</sequence>
<evidence type="ECO:0000313" key="2">
    <source>
        <dbReference type="Proteomes" id="UP000236736"/>
    </source>
</evidence>
<gene>
    <name evidence="1" type="ORF">SAMN03080598_01626</name>
</gene>
<organism evidence="1 2">
    <name type="scientific">Algoriphagus boritolerans DSM 17298 = JCM 18970</name>
    <dbReference type="NCBI Taxonomy" id="1120964"/>
    <lineage>
        <taxon>Bacteria</taxon>
        <taxon>Pseudomonadati</taxon>
        <taxon>Bacteroidota</taxon>
        <taxon>Cytophagia</taxon>
        <taxon>Cytophagales</taxon>
        <taxon>Cyclobacteriaceae</taxon>
        <taxon>Algoriphagus</taxon>
    </lineage>
</organism>
<dbReference type="NCBIfam" id="TIGR04256">
    <property type="entry name" value="GxxExxY"/>
    <property type="match status" value="1"/>
</dbReference>
<keyword evidence="2" id="KW-1185">Reference proteome</keyword>
<accession>A0A1H5VAU2</accession>
<protein>
    <submittedName>
        <fullName evidence="1">GxxExxY protein</fullName>
    </submittedName>
</protein>
<dbReference type="STRING" id="1120964.GCA_001313265_01673"/>
<dbReference type="Pfam" id="PF13366">
    <property type="entry name" value="PDDEXK_3"/>
    <property type="match status" value="1"/>
</dbReference>
<reference evidence="2" key="1">
    <citation type="submission" date="2016-10" db="EMBL/GenBank/DDBJ databases">
        <authorList>
            <person name="Varghese N."/>
            <person name="Submissions S."/>
        </authorList>
    </citation>
    <scope>NUCLEOTIDE SEQUENCE [LARGE SCALE GENOMIC DNA]</scope>
    <source>
        <strain evidence="2">DSM 17298</strain>
    </source>
</reference>
<dbReference type="RefSeq" id="WP_103924300.1">
    <property type="nucleotide sequence ID" value="NZ_FNVR01000006.1"/>
</dbReference>
<name>A0A1H5VAU2_9BACT</name>
<dbReference type="AlphaFoldDB" id="A0A1H5VAU2"/>
<evidence type="ECO:0000313" key="1">
    <source>
        <dbReference type="EMBL" id="SEF84429.1"/>
    </source>
</evidence>
<dbReference type="Proteomes" id="UP000236736">
    <property type="component" value="Unassembled WGS sequence"/>
</dbReference>
<dbReference type="OrthoDB" id="1119698at2"/>
<dbReference type="EMBL" id="FNVR01000006">
    <property type="protein sequence ID" value="SEF84429.1"/>
    <property type="molecule type" value="Genomic_DNA"/>
</dbReference>
<dbReference type="InterPro" id="IPR026350">
    <property type="entry name" value="GxxExxY"/>
</dbReference>
<proteinExistence type="predicted"/>